<name>A0A915EXV5_9CEST</name>
<proteinExistence type="predicted"/>
<keyword evidence="2" id="KW-0560">Oxidoreductase</keyword>
<keyword evidence="3" id="KW-1185">Reference proteome</keyword>
<sequence>MSRGLWIEITNTNSPCFKHSLKTALDAAYRVLEISHGFVNHLDILKAELENINTDSKGNQDNKKRCIDVALLAAERLFFQTGFTHIGLANCTRQQLTHVLKYADKQPKYLQVEASVHFPNSSIMALSRTANIVPIASNVFGKFSATLDPSAIMPIEEEVVKKIAENHHKSEGQILVKHALQRGLCPLIQSNSRTRIIAYSEVDDFELTKEEMHILSTALIKQR</sequence>
<dbReference type="Gene3D" id="3.20.20.100">
    <property type="entry name" value="NADP-dependent oxidoreductase domain"/>
    <property type="match status" value="1"/>
</dbReference>
<dbReference type="Proteomes" id="UP000887562">
    <property type="component" value="Unplaced"/>
</dbReference>
<keyword evidence="1" id="KW-0521">NADP</keyword>
<reference evidence="4" key="1">
    <citation type="submission" date="2022-11" db="UniProtKB">
        <authorList>
            <consortium name="WormBaseParasite"/>
        </authorList>
    </citation>
    <scope>IDENTIFICATION</scope>
</reference>
<protein>
    <submittedName>
        <fullName evidence="4">NADP-dependent oxidoreductase domain-containing protein</fullName>
    </submittedName>
</protein>
<dbReference type="AlphaFoldDB" id="A0A915EXV5"/>
<dbReference type="PANTHER" id="PTHR43827">
    <property type="entry name" value="2,5-DIKETO-D-GLUCONIC ACID REDUCTASE"/>
    <property type="match status" value="1"/>
</dbReference>
<accession>A0A915EXV5</accession>
<evidence type="ECO:0000256" key="2">
    <source>
        <dbReference type="ARBA" id="ARBA00023002"/>
    </source>
</evidence>
<evidence type="ECO:0000313" key="3">
    <source>
        <dbReference type="Proteomes" id="UP000887562"/>
    </source>
</evidence>
<dbReference type="InterPro" id="IPR036812">
    <property type="entry name" value="NAD(P)_OxRdtase_dom_sf"/>
</dbReference>
<evidence type="ECO:0000313" key="4">
    <source>
        <dbReference type="WBParaSite" id="maker-E.canG7_contigs_8158-snap-gene-0.41-mRNA-1"/>
    </source>
</evidence>
<dbReference type="GO" id="GO:0016616">
    <property type="term" value="F:oxidoreductase activity, acting on the CH-OH group of donors, NAD or NADP as acceptor"/>
    <property type="evidence" value="ECO:0007669"/>
    <property type="project" value="UniProtKB-ARBA"/>
</dbReference>
<organism evidence="3 4">
    <name type="scientific">Echinococcus canadensis</name>
    <dbReference type="NCBI Taxonomy" id="519352"/>
    <lineage>
        <taxon>Eukaryota</taxon>
        <taxon>Metazoa</taxon>
        <taxon>Spiralia</taxon>
        <taxon>Lophotrochozoa</taxon>
        <taxon>Platyhelminthes</taxon>
        <taxon>Cestoda</taxon>
        <taxon>Eucestoda</taxon>
        <taxon>Cyclophyllidea</taxon>
        <taxon>Taeniidae</taxon>
        <taxon>Echinococcus</taxon>
        <taxon>Echinococcus canadensis group</taxon>
    </lineage>
</organism>
<dbReference type="PANTHER" id="PTHR43827:SF3">
    <property type="entry name" value="NADP-DEPENDENT OXIDOREDUCTASE DOMAIN-CONTAINING PROTEIN"/>
    <property type="match status" value="1"/>
</dbReference>
<dbReference type="WBParaSite" id="maker-E.canG7_contigs_8158-snap-gene-0.41-mRNA-1">
    <property type="protein sequence ID" value="maker-E.canG7_contigs_8158-snap-gene-0.41-mRNA-1"/>
    <property type="gene ID" value="EcG7_01800"/>
</dbReference>
<evidence type="ECO:0000256" key="1">
    <source>
        <dbReference type="ARBA" id="ARBA00022857"/>
    </source>
</evidence>
<dbReference type="InterPro" id="IPR020471">
    <property type="entry name" value="AKR"/>
</dbReference>
<dbReference type="SUPFAM" id="SSF51430">
    <property type="entry name" value="NAD(P)-linked oxidoreductase"/>
    <property type="match status" value="1"/>
</dbReference>